<sequence length="217" mass="25414">MQHVRFPDHYHRFLHYHCAALLDQLVHSKDYRPGLKVFTLVILTSGDRHKKDISIIDFDPKDLQGNPLGEIDHKVIYICPKYLDKKVTPRAYHEWMEAIEDSLDEEVEESNYIHPEIQQVFKLIEKDQVTPQERAKMFDEYGLEEVKREKIKEYREEGRKEGRKEGREEGREEAREESARNLLSLGVLTEEQIAQATGLTLERVKALKVDIGKSATE</sequence>
<evidence type="ECO:0000313" key="2">
    <source>
        <dbReference type="EMBL" id="OAD23644.1"/>
    </source>
</evidence>
<feature type="region of interest" description="Disordered" evidence="1">
    <location>
        <begin position="154"/>
        <end position="179"/>
    </location>
</feature>
<proteinExistence type="predicted"/>
<evidence type="ECO:0000256" key="1">
    <source>
        <dbReference type="SAM" id="MobiDB-lite"/>
    </source>
</evidence>
<evidence type="ECO:0008006" key="4">
    <source>
        <dbReference type="Google" id="ProtNLM"/>
    </source>
</evidence>
<accession>A0A176S6V1</accession>
<protein>
    <recommendedName>
        <fullName evidence="4">PD-(D/E)XK nuclease family transposase</fullName>
    </recommendedName>
</protein>
<reference evidence="2 3" key="1">
    <citation type="submission" date="2016-05" db="EMBL/GenBank/DDBJ databases">
        <title>Single-cell genome of chain-forming Candidatus Thiomargarita nelsonii and comparison to other large sulfur-oxidizing bacteria.</title>
        <authorList>
            <person name="Winkel M."/>
            <person name="Salman V."/>
            <person name="Woyke T."/>
            <person name="Schulz-Vogt H."/>
            <person name="Richter M."/>
            <person name="Flood B."/>
            <person name="Bailey J."/>
            <person name="Amann R."/>
            <person name="Mussmann M."/>
        </authorList>
    </citation>
    <scope>NUCLEOTIDE SEQUENCE [LARGE SCALE GENOMIC DNA]</scope>
    <source>
        <strain evidence="2 3">THI036</strain>
    </source>
</reference>
<name>A0A176S6V1_9GAMM</name>
<comment type="caution">
    <text evidence="2">The sequence shown here is derived from an EMBL/GenBank/DDBJ whole genome shotgun (WGS) entry which is preliminary data.</text>
</comment>
<dbReference type="AlphaFoldDB" id="A0A176S6V1"/>
<dbReference type="PATRIC" id="fig|1003181.4.peg.763"/>
<gene>
    <name evidence="2" type="ORF">THIOM_000519</name>
</gene>
<dbReference type="Proteomes" id="UP000076962">
    <property type="component" value="Unassembled WGS sequence"/>
</dbReference>
<evidence type="ECO:0000313" key="3">
    <source>
        <dbReference type="Proteomes" id="UP000076962"/>
    </source>
</evidence>
<keyword evidence="3" id="KW-1185">Reference proteome</keyword>
<organism evidence="2 3">
    <name type="scientific">Candidatus Thiomargarita nelsonii</name>
    <dbReference type="NCBI Taxonomy" id="1003181"/>
    <lineage>
        <taxon>Bacteria</taxon>
        <taxon>Pseudomonadati</taxon>
        <taxon>Pseudomonadota</taxon>
        <taxon>Gammaproteobacteria</taxon>
        <taxon>Thiotrichales</taxon>
        <taxon>Thiotrichaceae</taxon>
        <taxon>Thiomargarita</taxon>
    </lineage>
</organism>
<dbReference type="EMBL" id="LUTY01000242">
    <property type="protein sequence ID" value="OAD23644.1"/>
    <property type="molecule type" value="Genomic_DNA"/>
</dbReference>